<organism evidence="3">
    <name type="scientific">Echinostoma caproni</name>
    <dbReference type="NCBI Taxonomy" id="27848"/>
    <lineage>
        <taxon>Eukaryota</taxon>
        <taxon>Metazoa</taxon>
        <taxon>Spiralia</taxon>
        <taxon>Lophotrochozoa</taxon>
        <taxon>Platyhelminthes</taxon>
        <taxon>Trematoda</taxon>
        <taxon>Digenea</taxon>
        <taxon>Plagiorchiida</taxon>
        <taxon>Echinostomata</taxon>
        <taxon>Echinostomatoidea</taxon>
        <taxon>Echinostomatidae</taxon>
        <taxon>Echinostoma</taxon>
    </lineage>
</organism>
<proteinExistence type="predicted"/>
<protein>
    <submittedName>
        <fullName evidence="3">F-box domain-containing protein</fullName>
    </submittedName>
</protein>
<keyword evidence="2" id="KW-1185">Reference proteome</keyword>
<evidence type="ECO:0000313" key="3">
    <source>
        <dbReference type="WBParaSite" id="ECPE_0001282001-mRNA-1"/>
    </source>
</evidence>
<dbReference type="WBParaSite" id="ECPE_0001282001-mRNA-1">
    <property type="protein sequence ID" value="ECPE_0001282001-mRNA-1"/>
    <property type="gene ID" value="ECPE_0001282001"/>
</dbReference>
<dbReference type="EMBL" id="UZAN01053602">
    <property type="protein sequence ID" value="VDP90055.1"/>
    <property type="molecule type" value="Genomic_DNA"/>
</dbReference>
<reference evidence="1 2" key="2">
    <citation type="submission" date="2018-11" db="EMBL/GenBank/DDBJ databases">
        <authorList>
            <consortium name="Pathogen Informatics"/>
        </authorList>
    </citation>
    <scope>NUCLEOTIDE SEQUENCE [LARGE SCALE GENOMIC DNA]</scope>
    <source>
        <strain evidence="1 2">Egypt</strain>
    </source>
</reference>
<evidence type="ECO:0000313" key="1">
    <source>
        <dbReference type="EMBL" id="VDP90055.1"/>
    </source>
</evidence>
<sequence>MKRLHEECFDELREKLPDCCENLILSQPKKPQCDSVAESNTGLTTDTLQTDSDNAEQCTPVPHPTHCSSNRFMALTAMIDQCSHLELVHLHEAIKPKLKRDFFALLPAELVFRVLSYLSLQDILHCAQPNWKSLYRTALETQCNWRHGSPWAPVVLPAHHVSCCFTLSRGLQPVTFFDAQR</sequence>
<dbReference type="Proteomes" id="UP000272942">
    <property type="component" value="Unassembled WGS sequence"/>
</dbReference>
<evidence type="ECO:0000313" key="2">
    <source>
        <dbReference type="Proteomes" id="UP000272942"/>
    </source>
</evidence>
<gene>
    <name evidence="1" type="ORF">ECPE_LOCUS12783</name>
</gene>
<accession>A0A183B0P8</accession>
<dbReference type="SUPFAM" id="SSF81383">
    <property type="entry name" value="F-box domain"/>
    <property type="match status" value="1"/>
</dbReference>
<dbReference type="InterPro" id="IPR036047">
    <property type="entry name" value="F-box-like_dom_sf"/>
</dbReference>
<reference evidence="3" key="1">
    <citation type="submission" date="2016-06" db="UniProtKB">
        <authorList>
            <consortium name="WormBaseParasite"/>
        </authorList>
    </citation>
    <scope>IDENTIFICATION</scope>
</reference>
<name>A0A183B0P8_9TREM</name>
<dbReference type="Gene3D" id="1.20.1280.50">
    <property type="match status" value="1"/>
</dbReference>
<dbReference type="AlphaFoldDB" id="A0A183B0P8"/>